<keyword evidence="2" id="KW-1185">Reference proteome</keyword>
<dbReference type="AlphaFoldDB" id="B5W3E5"/>
<sequence>MGNCHARFCMGGGRGDSTLDPYYYLLTTIVRESESPVALARG</sequence>
<dbReference type="EMBL" id="ABYK01000025">
    <property type="protein sequence ID" value="EDZ93963.1"/>
    <property type="molecule type" value="Genomic_DNA"/>
</dbReference>
<proteinExistence type="predicted"/>
<reference evidence="1 2" key="1">
    <citation type="journal article" date="2011" name="Appl. Environ. Microbiol.">
        <title>Contribution of a Sodium Ion Gradient to Energy Conservation during Fermentation in the Cyanobacterium Arthrospira (Spirulina) maxima CS-328.</title>
        <authorList>
            <person name="Carrieri D."/>
            <person name="Ananyev G."/>
            <person name="Lenz O."/>
            <person name="Bryant D.A."/>
            <person name="Dismukes G.C."/>
        </authorList>
    </citation>
    <scope>NUCLEOTIDE SEQUENCE [LARGE SCALE GENOMIC DNA]</scope>
    <source>
        <strain evidence="1 2">CS-328</strain>
    </source>
</reference>
<comment type="caution">
    <text evidence="1">The sequence shown here is derived from an EMBL/GenBank/DDBJ whole genome shotgun (WGS) entry which is preliminary data.</text>
</comment>
<name>B5W3E5_LIMMA</name>
<protein>
    <submittedName>
        <fullName evidence="1">Uncharacterized protein</fullName>
    </submittedName>
</protein>
<dbReference type="Proteomes" id="UP000004061">
    <property type="component" value="Unassembled WGS sequence"/>
</dbReference>
<evidence type="ECO:0000313" key="2">
    <source>
        <dbReference type="Proteomes" id="UP000004061"/>
    </source>
</evidence>
<accession>B5W3E5</accession>
<gene>
    <name evidence="1" type="ORF">AmaxDRAFT_3323</name>
</gene>
<organism evidence="1 2">
    <name type="scientific">Limnospira maxima CS-328</name>
    <dbReference type="NCBI Taxonomy" id="513049"/>
    <lineage>
        <taxon>Bacteria</taxon>
        <taxon>Bacillati</taxon>
        <taxon>Cyanobacteriota</taxon>
        <taxon>Cyanophyceae</taxon>
        <taxon>Oscillatoriophycideae</taxon>
        <taxon>Oscillatoriales</taxon>
        <taxon>Sirenicapillariaceae</taxon>
        <taxon>Limnospira</taxon>
    </lineage>
</organism>
<evidence type="ECO:0000313" key="1">
    <source>
        <dbReference type="EMBL" id="EDZ93963.1"/>
    </source>
</evidence>